<dbReference type="EMBL" id="JACHGA010000003">
    <property type="protein sequence ID" value="MBB5275759.1"/>
    <property type="molecule type" value="Genomic_DNA"/>
</dbReference>
<gene>
    <name evidence="1" type="ORF">HNR26_001807</name>
</gene>
<dbReference type="RefSeq" id="WP_246035021.1">
    <property type="nucleotide sequence ID" value="NZ_JACHGA010000003.1"/>
</dbReference>
<name>A0A7W8MCZ8_9HYPH</name>
<protein>
    <submittedName>
        <fullName evidence="1">Uncharacterized protein</fullName>
    </submittedName>
</protein>
<sequence length="128" mass="14598">MEQWVEWSVSRQIETENQDRRIMNVDGQGQLLIGERLFPMSYHVTVEQQDARYTATVELQAPRDWLIRQGFRSEATLVLASGERIQLEHDGPVDVTDSISVLLQSHPVGYEDRDALLAAFPEFGEDPA</sequence>
<dbReference type="AlphaFoldDB" id="A0A7W8MCZ8"/>
<comment type="caution">
    <text evidence="1">The sequence shown here is derived from an EMBL/GenBank/DDBJ whole genome shotgun (WGS) entry which is preliminary data.</text>
</comment>
<accession>A0A7W8MCZ8</accession>
<reference evidence="1 2" key="1">
    <citation type="submission" date="2020-08" db="EMBL/GenBank/DDBJ databases">
        <title>Genomic Encyclopedia of Type Strains, Phase IV (KMG-IV): sequencing the most valuable type-strain genomes for metagenomic binning, comparative biology and taxonomic classification.</title>
        <authorList>
            <person name="Goeker M."/>
        </authorList>
    </citation>
    <scope>NUCLEOTIDE SEQUENCE [LARGE SCALE GENOMIC DNA]</scope>
    <source>
        <strain evidence="1 2">DSM 26376</strain>
    </source>
</reference>
<proteinExistence type="predicted"/>
<evidence type="ECO:0000313" key="1">
    <source>
        <dbReference type="EMBL" id="MBB5275759.1"/>
    </source>
</evidence>
<evidence type="ECO:0000313" key="2">
    <source>
        <dbReference type="Proteomes" id="UP000550895"/>
    </source>
</evidence>
<organism evidence="1 2">
    <name type="scientific">Rhizobium rosettiformans</name>
    <dbReference type="NCBI Taxonomy" id="1368430"/>
    <lineage>
        <taxon>Bacteria</taxon>
        <taxon>Pseudomonadati</taxon>
        <taxon>Pseudomonadota</taxon>
        <taxon>Alphaproteobacteria</taxon>
        <taxon>Hyphomicrobiales</taxon>
        <taxon>Rhizobiaceae</taxon>
        <taxon>Rhizobium/Agrobacterium group</taxon>
        <taxon>Rhizobium</taxon>
    </lineage>
</organism>
<keyword evidence="2" id="KW-1185">Reference proteome</keyword>
<dbReference type="Proteomes" id="UP000550895">
    <property type="component" value="Unassembled WGS sequence"/>
</dbReference>